<dbReference type="SMART" id="SM00230">
    <property type="entry name" value="CysPc"/>
    <property type="match status" value="1"/>
</dbReference>
<dbReference type="RefSeq" id="XP_014242150.1">
    <property type="nucleotide sequence ID" value="XM_014386664.2"/>
</dbReference>
<evidence type="ECO:0000256" key="4">
    <source>
        <dbReference type="ARBA" id="ARBA00022807"/>
    </source>
</evidence>
<dbReference type="PRINTS" id="PR00704">
    <property type="entry name" value="CALPAIN"/>
</dbReference>
<evidence type="ECO:0000256" key="3">
    <source>
        <dbReference type="ARBA" id="ARBA00022801"/>
    </source>
</evidence>
<dbReference type="EnsemblMetazoa" id="XM_014386664.2">
    <property type="protein sequence ID" value="XP_014242150.1"/>
    <property type="gene ID" value="LOC106662512"/>
</dbReference>
<evidence type="ECO:0000256" key="1">
    <source>
        <dbReference type="ARBA" id="ARBA00007623"/>
    </source>
</evidence>
<dbReference type="InterPro" id="IPR001300">
    <property type="entry name" value="Peptidase_C2_calpain_cat"/>
</dbReference>
<dbReference type="InterPro" id="IPR038765">
    <property type="entry name" value="Papain-like_cys_pep_sf"/>
</dbReference>
<evidence type="ECO:0000313" key="9">
    <source>
        <dbReference type="Proteomes" id="UP000494040"/>
    </source>
</evidence>
<dbReference type="SUPFAM" id="SSF116846">
    <property type="entry name" value="MIT domain"/>
    <property type="match status" value="2"/>
</dbReference>
<dbReference type="InterPro" id="IPR022684">
    <property type="entry name" value="Calpain_cysteine_protease"/>
</dbReference>
<dbReference type="SMART" id="SM00745">
    <property type="entry name" value="MIT"/>
    <property type="match status" value="2"/>
</dbReference>
<evidence type="ECO:0000313" key="8">
    <source>
        <dbReference type="EnsemblMetazoa" id="XP_014242150.1"/>
    </source>
</evidence>
<keyword evidence="4 6" id="KW-0788">Thiol protease</keyword>
<accession>A0A8I6RFB5</accession>
<dbReference type="SUPFAM" id="SSF49758">
    <property type="entry name" value="Calpain large subunit, middle domain (domain III)"/>
    <property type="match status" value="2"/>
</dbReference>
<dbReference type="InterPro" id="IPR051297">
    <property type="entry name" value="PalB/RIM13"/>
</dbReference>
<dbReference type="OrthoDB" id="167576at2759"/>
<keyword evidence="3 6" id="KW-0378">Hydrolase</keyword>
<dbReference type="InterPro" id="IPR022683">
    <property type="entry name" value="Calpain_III"/>
</dbReference>
<name>A0A8I6RFB5_CIMLE</name>
<dbReference type="Gene3D" id="1.20.58.80">
    <property type="entry name" value="Phosphotransferase system, lactose/cellobiose-type IIA subunit"/>
    <property type="match status" value="1"/>
</dbReference>
<dbReference type="CDD" id="cd00044">
    <property type="entry name" value="CysPc"/>
    <property type="match status" value="1"/>
</dbReference>
<dbReference type="GeneID" id="106662512"/>
<reference evidence="8" key="1">
    <citation type="submission" date="2022-01" db="UniProtKB">
        <authorList>
            <consortium name="EnsemblMetazoa"/>
        </authorList>
    </citation>
    <scope>IDENTIFICATION</scope>
</reference>
<dbReference type="KEGG" id="clec:106662512"/>
<dbReference type="GO" id="GO:0006508">
    <property type="term" value="P:proteolysis"/>
    <property type="evidence" value="ECO:0007669"/>
    <property type="project" value="UniProtKB-KW"/>
</dbReference>
<dbReference type="SUPFAM" id="SSF54001">
    <property type="entry name" value="Cysteine proteinases"/>
    <property type="match status" value="1"/>
</dbReference>
<dbReference type="PROSITE" id="PS50203">
    <property type="entry name" value="CALPAIN_CAT"/>
    <property type="match status" value="1"/>
</dbReference>
<dbReference type="InterPro" id="IPR007330">
    <property type="entry name" value="MIT_dom"/>
</dbReference>
<evidence type="ECO:0000256" key="2">
    <source>
        <dbReference type="ARBA" id="ARBA00022670"/>
    </source>
</evidence>
<dbReference type="InterPro" id="IPR036213">
    <property type="entry name" value="Calpain_III_sf"/>
</dbReference>
<feature type="active site" evidence="5 6">
    <location>
        <position position="476"/>
    </location>
</feature>
<dbReference type="Gene3D" id="2.60.120.380">
    <property type="match status" value="1"/>
</dbReference>
<evidence type="ECO:0000256" key="5">
    <source>
        <dbReference type="PIRSR" id="PIRSR622684-1"/>
    </source>
</evidence>
<proteinExistence type="inferred from homology"/>
<dbReference type="OMA" id="GDYRRGC"/>
<evidence type="ECO:0000256" key="6">
    <source>
        <dbReference type="PROSITE-ProRule" id="PRU00239"/>
    </source>
</evidence>
<dbReference type="InterPro" id="IPR036181">
    <property type="entry name" value="MIT_dom_sf"/>
</dbReference>
<keyword evidence="9" id="KW-1185">Reference proteome</keyword>
<feature type="domain" description="Calpain catalytic" evidence="7">
    <location>
        <begin position="276"/>
        <end position="558"/>
    </location>
</feature>
<dbReference type="PANTHER" id="PTHR46143">
    <property type="entry name" value="CALPAIN-7"/>
    <property type="match status" value="1"/>
</dbReference>
<dbReference type="Proteomes" id="UP000494040">
    <property type="component" value="Unassembled WGS sequence"/>
</dbReference>
<dbReference type="SMART" id="SM00720">
    <property type="entry name" value="calpain_III"/>
    <property type="match status" value="1"/>
</dbReference>
<dbReference type="PANTHER" id="PTHR46143:SF1">
    <property type="entry name" value="CALPAIN-7"/>
    <property type="match status" value="1"/>
</dbReference>
<feature type="active site" evidence="5 6">
    <location>
        <position position="308"/>
    </location>
</feature>
<keyword evidence="2 6" id="KW-0645">Protease</keyword>
<evidence type="ECO:0000259" key="7">
    <source>
        <dbReference type="PROSITE" id="PS50203"/>
    </source>
</evidence>
<dbReference type="Pfam" id="PF00648">
    <property type="entry name" value="Peptidase_C2"/>
    <property type="match status" value="1"/>
</dbReference>
<dbReference type="GO" id="GO:0004198">
    <property type="term" value="F:calcium-dependent cysteine-type endopeptidase activity"/>
    <property type="evidence" value="ECO:0007669"/>
    <property type="project" value="InterPro"/>
</dbReference>
<organism evidence="8 9">
    <name type="scientific">Cimex lectularius</name>
    <name type="common">Bed bug</name>
    <name type="synonym">Acanthia lectularia</name>
    <dbReference type="NCBI Taxonomy" id="79782"/>
    <lineage>
        <taxon>Eukaryota</taxon>
        <taxon>Metazoa</taxon>
        <taxon>Ecdysozoa</taxon>
        <taxon>Arthropoda</taxon>
        <taxon>Hexapoda</taxon>
        <taxon>Insecta</taxon>
        <taxon>Pterygota</taxon>
        <taxon>Neoptera</taxon>
        <taxon>Paraneoptera</taxon>
        <taxon>Hemiptera</taxon>
        <taxon>Heteroptera</taxon>
        <taxon>Panheteroptera</taxon>
        <taxon>Cimicomorpha</taxon>
        <taxon>Cimicidae</taxon>
        <taxon>Cimex</taxon>
    </lineage>
</organism>
<dbReference type="InterPro" id="IPR022682">
    <property type="entry name" value="Calpain_domain_III"/>
</dbReference>
<protein>
    <recommendedName>
        <fullName evidence="7">Calpain catalytic domain-containing protein</fullName>
    </recommendedName>
</protein>
<dbReference type="AlphaFoldDB" id="A0A8I6RFB5"/>
<dbReference type="Gene3D" id="3.90.70.10">
    <property type="entry name" value="Cysteine proteinases"/>
    <property type="match status" value="1"/>
</dbReference>
<sequence length="826" mass="94694">MNLEIQNHNWATDHLYLAKMPKKLKPPSLRSGPTMDLVKEAQALAKKAVEYDKSSFIDAAAYFYNQAASLLTEAAGDDNINGPIWLKKAHEYKSRADLISIPKTYKQMKHPEMVLLGQCRFLFSQALTTDESGDIELALKLYREAVEATVTALGKVTQRGLKEKLEIILKQAKERVEDIKKNINKRQPESPAGTLKNQEDRVPMQRVNSVNLTVSGKRQYTDSEKQVLLCSSKINNIEFVPFMAVDYGETFTYPIPFTDRDGLLRLAPKQLEVFHQWVRPSQLYENPCMVLGDHVDCFSIKQTIISDCSFVASLSVAALYERKFGKRLITNIIFPRKKNRQPIYNPSGKYMVKLMINGVQRKVIIDDRLPVNKKNQLLSSFSTRKGELWISLLEKAYMKVMGGYNFPGSNSNIDLHALTGWIPERILIQNEEEVFNAEATFRMLSQRLKRGDLLLTVATPEMTQTEADRAGLVSLHAYAVLDIRQIDGVKLFQLKNPWSHVRWKGNYSELDATHWDANLCQTLDYDPTKAAFFDNGVFWIDYKSVLHFFDVFYLNWNPNLFSYTFCLHQAWSAGIGPAKDCYTIGENPQFKLKVEPKIKTGATWILLTRHITDIEDFRYNKEYITVLVYTNGGKRVYYPYDPPPFLDGVRINSPHFLVKIDLDKTKSRTFTLVVSQYEKTTTIYYTLRAYSTCPFILEPIDDGFNYIKKITNGEWKGKTAGGCRNYPTYDDNPEYILQLKEAGNVCMDLKAPTQFRIGMDLYPEDSSSMKPKTTGPYRLGFVVLELEKMPAGRYILVPSTYKPKEEARFFLTVKSTSPIELNLRIP</sequence>
<dbReference type="Pfam" id="PF01067">
    <property type="entry name" value="Calpain_III"/>
    <property type="match status" value="2"/>
</dbReference>
<comment type="similarity">
    <text evidence="1">Belongs to the peptidase C2 family.</text>
</comment>
<feature type="active site" evidence="5 6">
    <location>
        <position position="496"/>
    </location>
</feature>